<dbReference type="GO" id="GO:0003676">
    <property type="term" value="F:nucleic acid binding"/>
    <property type="evidence" value="ECO:0007669"/>
    <property type="project" value="UniProtKB-UniRule"/>
</dbReference>
<protein>
    <recommendedName>
        <fullName evidence="1">Cap-specific mRNA (nucleoside-2'-O-)-methyltransferase 1</fullName>
        <ecNumber evidence="1">2.1.1.57</ecNumber>
    </recommendedName>
    <alternativeName>
        <fullName evidence="1">Cap1 2'O-ribose methyltransferase 1</fullName>
    </alternativeName>
</protein>
<dbReference type="AlphaFoldDB" id="G0R166"/>
<dbReference type="GeneID" id="14904882"/>
<dbReference type="EMBL" id="GL984209">
    <property type="protein sequence ID" value="EGR28833.1"/>
    <property type="molecule type" value="Genomic_DNA"/>
</dbReference>
<evidence type="ECO:0000313" key="5">
    <source>
        <dbReference type="Proteomes" id="UP000008983"/>
    </source>
</evidence>
<keyword evidence="1" id="KW-0808">Transferase</keyword>
<sequence>MKDLFDDNNKYYRQSQDCPLKICQPLGLSFLQENKRKGEDIVELDKRKFQRKRNSKPISAILKEKDNLLEQLTYNKVSNRQVDDKLIEKLCQEIPKQQKQQQFSDTEYKNSYENLRRDEFREARAEIYDKIELEQYQDLKALKCQNLLNLSKGFIKKENQLSQYYHVFGTFEHISYLEYLKRICEEQLSTSILKVWLPESEKLRGWEYNQKFKKDLEVFVEKLEEIKSEELKEFIQKSEDKIKETDSNYEGIELYLGLRSVSGKNGYFEQEKQCQKKLLIDLCLICQLVDEGGNCVLKFYNSFQNKSLVLLFIFYKIFKTTVMCKPRTSSLLSNERFLVCQGLKKDFARQIGKILVDKFDILQKEDFLCCELKHMTQDQKFCDSFIEKFMKNMVKVQTEFFDCLEVLSGNYTEVIKQELKNVFSQIYYKDIVQSMNVSDKTLKKELGIKKQELDEVIKEFVEENQNEERVTKQEDENQEDHDQIYFSEGKNSLLEGLQKVRDENDEIEKVELERRKKEGEKKNEVVINQIIKRDLNQVQEDLSNIQIIRYQTIKKRK</sequence>
<organism evidence="4 5">
    <name type="scientific">Ichthyophthirius multifiliis</name>
    <name type="common">White spot disease agent</name>
    <name type="synonym">Ich</name>
    <dbReference type="NCBI Taxonomy" id="5932"/>
    <lineage>
        <taxon>Eukaryota</taxon>
        <taxon>Sar</taxon>
        <taxon>Alveolata</taxon>
        <taxon>Ciliophora</taxon>
        <taxon>Intramacronucleata</taxon>
        <taxon>Oligohymenophorea</taxon>
        <taxon>Hymenostomatida</taxon>
        <taxon>Ophryoglenina</taxon>
        <taxon>Ichthyophthirius</taxon>
    </lineage>
</organism>
<dbReference type="InterPro" id="IPR050851">
    <property type="entry name" value="mRNA_Cap_2O-Ribose_MeTrfase"/>
</dbReference>
<keyword evidence="1" id="KW-0949">S-adenosyl-L-methionine</keyword>
<name>G0R166_ICHMU</name>
<dbReference type="InParanoid" id="G0R166"/>
<dbReference type="eggNOG" id="KOG3673">
    <property type="taxonomic scope" value="Eukaryota"/>
</dbReference>
<keyword evidence="1" id="KW-0539">Nucleus</keyword>
<keyword evidence="1" id="KW-0506">mRNA capping</keyword>
<comment type="catalytic activity">
    <reaction evidence="1">
        <text>a 5'-end (N(7)-methyl 5'-triphosphoguanosine)-ribonucleoside in mRNA + S-adenosyl-L-methionine = a 5'-end (N(7)-methyl 5'-triphosphoguanosine)-(2'-O-methyl-ribonucleoside) in mRNA + S-adenosyl-L-homocysteine + H(+)</text>
        <dbReference type="Rhea" id="RHEA:67020"/>
        <dbReference type="Rhea" id="RHEA-COMP:17167"/>
        <dbReference type="Rhea" id="RHEA-COMP:17168"/>
        <dbReference type="ChEBI" id="CHEBI:15378"/>
        <dbReference type="ChEBI" id="CHEBI:57856"/>
        <dbReference type="ChEBI" id="CHEBI:59789"/>
        <dbReference type="ChEBI" id="CHEBI:156461"/>
        <dbReference type="ChEBI" id="CHEBI:167609"/>
        <dbReference type="EC" id="2.1.1.57"/>
    </reaction>
</comment>
<gene>
    <name evidence="4" type="ORF">IMG5_168690</name>
</gene>
<dbReference type="Pfam" id="PF01728">
    <property type="entry name" value="FtsJ"/>
    <property type="match status" value="1"/>
</dbReference>
<feature type="domain" description="Ribosomal RNA methyltransferase FtsJ" evidence="3">
    <location>
        <begin position="277"/>
        <end position="342"/>
    </location>
</feature>
<dbReference type="GO" id="GO:0005634">
    <property type="term" value="C:nucleus"/>
    <property type="evidence" value="ECO:0007669"/>
    <property type="project" value="UniProtKB-SubCell"/>
</dbReference>
<keyword evidence="1" id="KW-0507">mRNA processing</keyword>
<dbReference type="GO" id="GO:0016556">
    <property type="term" value="P:mRNA modification"/>
    <property type="evidence" value="ECO:0007669"/>
    <property type="project" value="UniProtKB-UniRule"/>
</dbReference>
<evidence type="ECO:0000256" key="2">
    <source>
        <dbReference type="SAM" id="Coils"/>
    </source>
</evidence>
<evidence type="ECO:0000313" key="4">
    <source>
        <dbReference type="EMBL" id="EGR28833.1"/>
    </source>
</evidence>
<dbReference type="GO" id="GO:0004483">
    <property type="term" value="F:methyltransferase cap1 activity"/>
    <property type="evidence" value="ECO:0007669"/>
    <property type="project" value="UniProtKB-UniRule"/>
</dbReference>
<dbReference type="GO" id="GO:0005737">
    <property type="term" value="C:cytoplasm"/>
    <property type="evidence" value="ECO:0007669"/>
    <property type="project" value="TreeGrafter"/>
</dbReference>
<dbReference type="PANTHER" id="PTHR16121">
    <property type="entry name" value="CAP-SPECIFIC MRNA (NUCLEOSIDE-2'-O-)-METHYLTRANSFERASE 1-RELATED"/>
    <property type="match status" value="1"/>
</dbReference>
<dbReference type="InterPro" id="IPR002877">
    <property type="entry name" value="RNA_MeTrfase_FtsJ_dom"/>
</dbReference>
<dbReference type="OMA" id="MICNLLA"/>
<dbReference type="PANTHER" id="PTHR16121:SF0">
    <property type="entry name" value="CAP-SPECIFIC MRNA (NUCLEOSIDE-2'-O-)-METHYLTRANSFERASE 1"/>
    <property type="match status" value="1"/>
</dbReference>
<keyword evidence="2" id="KW-0175">Coiled coil</keyword>
<dbReference type="Gene3D" id="3.40.50.12760">
    <property type="match status" value="1"/>
</dbReference>
<dbReference type="Proteomes" id="UP000008983">
    <property type="component" value="Unassembled WGS sequence"/>
</dbReference>
<dbReference type="OrthoDB" id="10251234at2759"/>
<dbReference type="GO" id="GO:0032259">
    <property type="term" value="P:methylation"/>
    <property type="evidence" value="ECO:0007669"/>
    <property type="project" value="UniProtKB-KW"/>
</dbReference>
<reference evidence="4 5" key="1">
    <citation type="submission" date="2011-07" db="EMBL/GenBank/DDBJ databases">
        <authorList>
            <person name="Coyne R."/>
            <person name="Brami D."/>
            <person name="Johnson J."/>
            <person name="Hostetler J."/>
            <person name="Hannick L."/>
            <person name="Clark T."/>
            <person name="Cassidy-Hanley D."/>
            <person name="Inman J."/>
        </authorList>
    </citation>
    <scope>NUCLEOTIDE SEQUENCE [LARGE SCALE GENOMIC DNA]</scope>
    <source>
        <strain evidence="4 5">G5</strain>
    </source>
</reference>
<evidence type="ECO:0000256" key="1">
    <source>
        <dbReference type="RuleBase" id="RU368012"/>
    </source>
</evidence>
<dbReference type="GO" id="GO:0006370">
    <property type="term" value="P:7-methylguanosine mRNA capping"/>
    <property type="evidence" value="ECO:0007669"/>
    <property type="project" value="UniProtKB-UniRule"/>
</dbReference>
<feature type="coiled-coil region" evidence="2">
    <location>
        <begin position="450"/>
        <end position="529"/>
    </location>
</feature>
<evidence type="ECO:0000259" key="3">
    <source>
        <dbReference type="Pfam" id="PF01728"/>
    </source>
</evidence>
<comment type="function">
    <text evidence="1">S-adenosyl-L-methionine-dependent methyltransferase that mediates RNA cap1 2'-O-ribose methylation to the 5'-cap structure of RNAs. Methylates the ribose of the first nucleotide of a m(7)GpppG-capped mRNA to produce m(7)GpppNmp (cap1).</text>
</comment>
<keyword evidence="5" id="KW-1185">Reference proteome</keyword>
<keyword evidence="1" id="KW-0489">Methyltransferase</keyword>
<dbReference type="RefSeq" id="XP_004030069.1">
    <property type="nucleotide sequence ID" value="XM_004030021.1"/>
</dbReference>
<comment type="subcellular location">
    <subcellularLocation>
        <location evidence="1">Nucleus</location>
    </subcellularLocation>
</comment>
<proteinExistence type="predicted"/>
<accession>G0R166</accession>
<dbReference type="EC" id="2.1.1.57" evidence="1"/>